<evidence type="ECO:0000256" key="2">
    <source>
        <dbReference type="PIRNR" id="PIRNR000915"/>
    </source>
</evidence>
<dbReference type="InterPro" id="IPR023214">
    <property type="entry name" value="HAD_sf"/>
</dbReference>
<dbReference type="InterPro" id="IPR036412">
    <property type="entry name" value="HAD-like_sf"/>
</dbReference>
<dbReference type="SUPFAM" id="SSF56784">
    <property type="entry name" value="HAD-like"/>
    <property type="match status" value="1"/>
</dbReference>
<evidence type="ECO:0000313" key="4">
    <source>
        <dbReference type="Proteomes" id="UP001595075"/>
    </source>
</evidence>
<keyword evidence="4" id="KW-1185">Reference proteome</keyword>
<evidence type="ECO:0000256" key="1">
    <source>
        <dbReference type="ARBA" id="ARBA00022801"/>
    </source>
</evidence>
<dbReference type="Pfam" id="PF13344">
    <property type="entry name" value="Hydrolase_6"/>
    <property type="match status" value="1"/>
</dbReference>
<dbReference type="PANTHER" id="PTHR19288">
    <property type="entry name" value="4-NITROPHENYLPHOSPHATASE-RELATED"/>
    <property type="match status" value="1"/>
</dbReference>
<dbReference type="Gene3D" id="3.40.50.1000">
    <property type="entry name" value="HAD superfamily/HAD-like"/>
    <property type="match status" value="2"/>
</dbReference>
<dbReference type="PIRSF" id="PIRSF000915">
    <property type="entry name" value="PGP-type_phosphatase"/>
    <property type="match status" value="1"/>
</dbReference>
<proteinExistence type="predicted"/>
<keyword evidence="1 2" id="KW-0378">Hydrolase</keyword>
<evidence type="ECO:0000313" key="3">
    <source>
        <dbReference type="EMBL" id="KAL2066269.1"/>
    </source>
</evidence>
<dbReference type="Pfam" id="PF13242">
    <property type="entry name" value="Hydrolase_like"/>
    <property type="match status" value="1"/>
</dbReference>
<organism evidence="3 4">
    <name type="scientific">Oculimacula yallundae</name>
    <dbReference type="NCBI Taxonomy" id="86028"/>
    <lineage>
        <taxon>Eukaryota</taxon>
        <taxon>Fungi</taxon>
        <taxon>Dikarya</taxon>
        <taxon>Ascomycota</taxon>
        <taxon>Pezizomycotina</taxon>
        <taxon>Leotiomycetes</taxon>
        <taxon>Helotiales</taxon>
        <taxon>Ploettnerulaceae</taxon>
        <taxon>Oculimacula</taxon>
    </lineage>
</organism>
<dbReference type="PANTHER" id="PTHR19288:SF46">
    <property type="entry name" value="HALOACID DEHALOGENASE-LIKE HYDROLASE DOMAIN-CONTAINING PROTEIN 2"/>
    <property type="match status" value="1"/>
</dbReference>
<dbReference type="NCBIfam" id="TIGR01460">
    <property type="entry name" value="HAD-SF-IIA"/>
    <property type="match status" value="1"/>
</dbReference>
<comment type="catalytic activity">
    <reaction evidence="2">
        <text>4-nitrophenyl phosphate + H2O = 4-nitrophenol + phosphate + H(+)</text>
        <dbReference type="Rhea" id="RHEA:21664"/>
        <dbReference type="ChEBI" id="CHEBI:15377"/>
        <dbReference type="ChEBI" id="CHEBI:15378"/>
        <dbReference type="ChEBI" id="CHEBI:43474"/>
        <dbReference type="ChEBI" id="CHEBI:57917"/>
        <dbReference type="ChEBI" id="CHEBI:61146"/>
        <dbReference type="EC" id="3.1.3.41"/>
    </reaction>
</comment>
<accession>A0ABR4C8R3</accession>
<reference evidence="3 4" key="1">
    <citation type="journal article" date="2024" name="Commun. Biol.">
        <title>Comparative genomic analysis of thermophilic fungi reveals convergent evolutionary adaptations and gene losses.</title>
        <authorList>
            <person name="Steindorff A.S."/>
            <person name="Aguilar-Pontes M.V."/>
            <person name="Robinson A.J."/>
            <person name="Andreopoulos B."/>
            <person name="LaButti K."/>
            <person name="Kuo A."/>
            <person name="Mondo S."/>
            <person name="Riley R."/>
            <person name="Otillar R."/>
            <person name="Haridas S."/>
            <person name="Lipzen A."/>
            <person name="Grimwood J."/>
            <person name="Schmutz J."/>
            <person name="Clum A."/>
            <person name="Reid I.D."/>
            <person name="Moisan M.C."/>
            <person name="Butler G."/>
            <person name="Nguyen T.T.M."/>
            <person name="Dewar K."/>
            <person name="Conant G."/>
            <person name="Drula E."/>
            <person name="Henrissat B."/>
            <person name="Hansel C."/>
            <person name="Singer S."/>
            <person name="Hutchinson M.I."/>
            <person name="de Vries R.P."/>
            <person name="Natvig D.O."/>
            <person name="Powell A.J."/>
            <person name="Tsang A."/>
            <person name="Grigoriev I.V."/>
        </authorList>
    </citation>
    <scope>NUCLEOTIDE SEQUENCE [LARGE SCALE GENOMIC DNA]</scope>
    <source>
        <strain evidence="3 4">CBS 494.80</strain>
    </source>
</reference>
<sequence length="304" mass="33074">MVFPQCLTGERAAAKSFLDSFDTFLLDCDGVLWSGSKTLPGVVETIEYLKSKGKQVIFVTNNSTKSRSEHKLHFHKMGILCNQDQIFTSAYSTAIYLSQILKLPSRRNKVFVLGERGIEAELDSLGIPHIGGSDSSFDRVMKPEDFDDIASEKTIDKSVGAVVVGMDMNVNYLKLSYAAHYLRRDAVFLATNTDSTYPTSGTVFPGAGCISAALMPMVRLAPLSLGKPSHAMIQAIRSRYELDLERCCMVGDRLDTDIKLGIDGGLGGTLLVLTGVSQLEDLQAAVPETVPSAYAEKLSDLCVE</sequence>
<dbReference type="Proteomes" id="UP001595075">
    <property type="component" value="Unassembled WGS sequence"/>
</dbReference>
<dbReference type="NCBIfam" id="TIGR01452">
    <property type="entry name" value="PGP_euk"/>
    <property type="match status" value="1"/>
</dbReference>
<gene>
    <name evidence="3" type="ORF">VTL71DRAFT_2340</name>
</gene>
<protein>
    <recommendedName>
        <fullName evidence="2">4-nitrophenylphosphatase</fullName>
        <shortName evidence="2">PNPPase</shortName>
        <ecNumber evidence="2">3.1.3.41</ecNumber>
    </recommendedName>
</protein>
<dbReference type="InterPro" id="IPR006349">
    <property type="entry name" value="PGP_euk"/>
</dbReference>
<comment type="caution">
    <text evidence="3">The sequence shown here is derived from an EMBL/GenBank/DDBJ whole genome shotgun (WGS) entry which is preliminary data.</text>
</comment>
<dbReference type="InterPro" id="IPR006357">
    <property type="entry name" value="HAD-SF_hydro_IIA"/>
</dbReference>
<dbReference type="EC" id="3.1.3.41" evidence="2"/>
<name>A0ABR4C8R3_9HELO</name>
<dbReference type="EMBL" id="JAZHXI010000011">
    <property type="protein sequence ID" value="KAL2066269.1"/>
    <property type="molecule type" value="Genomic_DNA"/>
</dbReference>